<name>A0A1L7XSD8_9HELO</name>
<accession>A0A1L7XSD8</accession>
<sequence>MLCQYCEGITLETLIHLNKEDQKYEFHTLRDFATIEYYSHYLTFDSLIIAAQQGCDFCAAIYTEFRVANLLKDVAEKKEELEHSDRVYHIMAGVGFVGDEDELWRDGGSTGNELDIELHDADNQTTVHASDESSDDDSVGKQKIIENESDVSDIDLNHNPSDGEQEPIDHAMGSSSSADEVKLK</sequence>
<protein>
    <submittedName>
        <fullName evidence="2">Uncharacterized protein</fullName>
    </submittedName>
</protein>
<organism evidence="2 3">
    <name type="scientific">Phialocephala subalpina</name>
    <dbReference type="NCBI Taxonomy" id="576137"/>
    <lineage>
        <taxon>Eukaryota</taxon>
        <taxon>Fungi</taxon>
        <taxon>Dikarya</taxon>
        <taxon>Ascomycota</taxon>
        <taxon>Pezizomycotina</taxon>
        <taxon>Leotiomycetes</taxon>
        <taxon>Helotiales</taxon>
        <taxon>Mollisiaceae</taxon>
        <taxon>Phialocephala</taxon>
        <taxon>Phialocephala fortinii species complex</taxon>
    </lineage>
</organism>
<dbReference type="AlphaFoldDB" id="A0A1L7XSD8"/>
<proteinExistence type="predicted"/>
<keyword evidence="3" id="KW-1185">Reference proteome</keyword>
<dbReference type="EMBL" id="FJOG01000048">
    <property type="protein sequence ID" value="CZR67905.1"/>
    <property type="molecule type" value="Genomic_DNA"/>
</dbReference>
<evidence type="ECO:0000313" key="3">
    <source>
        <dbReference type="Proteomes" id="UP000184330"/>
    </source>
</evidence>
<reference evidence="2 3" key="1">
    <citation type="submission" date="2016-03" db="EMBL/GenBank/DDBJ databases">
        <authorList>
            <person name="Ploux O."/>
        </authorList>
    </citation>
    <scope>NUCLEOTIDE SEQUENCE [LARGE SCALE GENOMIC DNA]</scope>
    <source>
        <strain evidence="2 3">UAMH 11012</strain>
    </source>
</reference>
<evidence type="ECO:0000313" key="2">
    <source>
        <dbReference type="EMBL" id="CZR67905.1"/>
    </source>
</evidence>
<gene>
    <name evidence="2" type="ORF">PAC_17804</name>
</gene>
<evidence type="ECO:0000256" key="1">
    <source>
        <dbReference type="SAM" id="MobiDB-lite"/>
    </source>
</evidence>
<feature type="region of interest" description="Disordered" evidence="1">
    <location>
        <begin position="124"/>
        <end position="184"/>
    </location>
</feature>
<dbReference type="Proteomes" id="UP000184330">
    <property type="component" value="Unassembled WGS sequence"/>
</dbReference>